<dbReference type="AlphaFoldDB" id="A0A0P0YKI0"/>
<protein>
    <recommendedName>
        <fullName evidence="10">AgrB-like protein</fullName>
    </recommendedName>
</protein>
<organism evidence="9">
    <name type="scientific">Enterococcus faecium</name>
    <name type="common">Streptococcus faecium</name>
    <dbReference type="NCBI Taxonomy" id="1352"/>
    <lineage>
        <taxon>Bacteria</taxon>
        <taxon>Bacillati</taxon>
        <taxon>Bacillota</taxon>
        <taxon>Bacilli</taxon>
        <taxon>Lactobacillales</taxon>
        <taxon>Enterococcaceae</taxon>
        <taxon>Enterococcus</taxon>
    </lineage>
</organism>
<dbReference type="Pfam" id="PF04647">
    <property type="entry name" value="AgrB"/>
    <property type="match status" value="1"/>
</dbReference>
<dbReference type="GO" id="GO:0008233">
    <property type="term" value="F:peptidase activity"/>
    <property type="evidence" value="ECO:0007669"/>
    <property type="project" value="UniProtKB-KW"/>
</dbReference>
<proteinExistence type="predicted"/>
<feature type="transmembrane region" description="Helical" evidence="8">
    <location>
        <begin position="101"/>
        <end position="121"/>
    </location>
</feature>
<evidence type="ECO:0000256" key="1">
    <source>
        <dbReference type="ARBA" id="ARBA00022475"/>
    </source>
</evidence>
<keyword evidence="3" id="KW-0645">Protease</keyword>
<keyword evidence="4 8" id="KW-0812">Transmembrane</keyword>
<evidence type="ECO:0008006" key="10">
    <source>
        <dbReference type="Google" id="ProtNLM"/>
    </source>
</evidence>
<evidence type="ECO:0000256" key="8">
    <source>
        <dbReference type="SAM" id="Phobius"/>
    </source>
</evidence>
<keyword evidence="6 8" id="KW-1133">Transmembrane helix</keyword>
<evidence type="ECO:0000256" key="3">
    <source>
        <dbReference type="ARBA" id="ARBA00022670"/>
    </source>
</evidence>
<accession>A0A0P0YKI0</accession>
<dbReference type="GO" id="GO:0009372">
    <property type="term" value="P:quorum sensing"/>
    <property type="evidence" value="ECO:0007669"/>
    <property type="project" value="UniProtKB-KW"/>
</dbReference>
<dbReference type="SMART" id="SM00793">
    <property type="entry name" value="AgrB"/>
    <property type="match status" value="1"/>
</dbReference>
<keyword evidence="1" id="KW-1003">Cell membrane</keyword>
<evidence type="ECO:0000256" key="5">
    <source>
        <dbReference type="ARBA" id="ARBA00022801"/>
    </source>
</evidence>
<feature type="transmembrane region" description="Helical" evidence="8">
    <location>
        <begin position="41"/>
        <end position="63"/>
    </location>
</feature>
<evidence type="ECO:0000256" key="4">
    <source>
        <dbReference type="ARBA" id="ARBA00022692"/>
    </source>
</evidence>
<dbReference type="GO" id="GO:0006508">
    <property type="term" value="P:proteolysis"/>
    <property type="evidence" value="ECO:0007669"/>
    <property type="project" value="UniProtKB-KW"/>
</dbReference>
<name>A0A0P0YKI0_ENTFC</name>
<dbReference type="GO" id="GO:0016020">
    <property type="term" value="C:membrane"/>
    <property type="evidence" value="ECO:0007669"/>
    <property type="project" value="InterPro"/>
</dbReference>
<evidence type="ECO:0000256" key="2">
    <source>
        <dbReference type="ARBA" id="ARBA00022654"/>
    </source>
</evidence>
<reference evidence="9" key="1">
    <citation type="journal article" date="2016" name="J. Bacteriol.">
        <title>Functional Analysis of Genes Involved in the Biosynthesis of Enterocin NKR-5-3B, a Novel Circular Bacteriocin.</title>
        <authorList>
            <person name="Perez R.H."/>
            <person name="Ishibashi N."/>
            <person name="Inoue T."/>
            <person name="Himeno K."/>
            <person name="Masuda Y."/>
            <person name="Sawa N."/>
            <person name="Zendo T."/>
            <person name="Wilaipun P."/>
            <person name="Leelawatcharamas V."/>
            <person name="Nakayama J."/>
            <person name="Sonomoto K."/>
        </authorList>
    </citation>
    <scope>NUCLEOTIDE SEQUENCE</scope>
    <source>
        <strain evidence="9">NKR-5-3</strain>
    </source>
</reference>
<dbReference type="EMBL" id="LC068607">
    <property type="protein sequence ID" value="BAT21398.1"/>
    <property type="molecule type" value="Genomic_DNA"/>
</dbReference>
<sequence length="190" mass="21689">MVNYIAQKIFLISVDDNDERSIYTRYYIECYLVGLQKLCEIIILAALFKTFKETIIVGFLMTVTRKYSKGWHSKSKLGCSVLNALFYVVIPYFIGKMNFQISYFALAIIGIVVLVLTAIYAPQFNAAEMKTTKEKNLNTKVKAISVNLGIFIISIFCPNEIQNLLVYTLVLQSLMIYPPLKKFITGDAYK</sequence>
<keyword evidence="2" id="KW-0673">Quorum sensing</keyword>
<evidence type="ECO:0000256" key="7">
    <source>
        <dbReference type="ARBA" id="ARBA00023136"/>
    </source>
</evidence>
<feature type="transmembrane region" description="Helical" evidence="8">
    <location>
        <begin position="75"/>
        <end position="95"/>
    </location>
</feature>
<feature type="transmembrane region" description="Helical" evidence="8">
    <location>
        <begin position="141"/>
        <end position="158"/>
    </location>
</feature>
<evidence type="ECO:0000256" key="6">
    <source>
        <dbReference type="ARBA" id="ARBA00022989"/>
    </source>
</evidence>
<keyword evidence="7 8" id="KW-0472">Membrane</keyword>
<dbReference type="InterPro" id="IPR006741">
    <property type="entry name" value="AgrB"/>
</dbReference>
<keyword evidence="5" id="KW-0378">Hydrolase</keyword>
<evidence type="ECO:0000313" key="9">
    <source>
        <dbReference type="EMBL" id="BAT21398.1"/>
    </source>
</evidence>